<keyword evidence="3" id="KW-0488">Methylation</keyword>
<dbReference type="EMBL" id="WTYR01000001">
    <property type="protein sequence ID" value="MXP09102.1"/>
    <property type="molecule type" value="Genomic_DNA"/>
</dbReference>
<reference evidence="17 18" key="1">
    <citation type="submission" date="2019-12" db="EMBL/GenBank/DDBJ databases">
        <title>Genomic-based taxomic classification of the family Erythrobacteraceae.</title>
        <authorList>
            <person name="Xu L."/>
        </authorList>
    </citation>
    <scope>NUCLEOTIDE SEQUENCE [LARGE SCALE GENOMIC DNA]</scope>
    <source>
        <strain evidence="17 18">LMG 29519</strain>
    </source>
</reference>
<dbReference type="GO" id="GO:0004888">
    <property type="term" value="F:transmembrane signaling receptor activity"/>
    <property type="evidence" value="ECO:0007669"/>
    <property type="project" value="InterPro"/>
</dbReference>
<dbReference type="PANTHER" id="PTHR43531:SF11">
    <property type="entry name" value="METHYL-ACCEPTING CHEMOTAXIS PROTEIN 3"/>
    <property type="match status" value="1"/>
</dbReference>
<dbReference type="OrthoDB" id="7408459at2"/>
<feature type="domain" description="Methyl-accepting transducer" evidence="15">
    <location>
        <begin position="323"/>
        <end position="552"/>
    </location>
</feature>
<dbReference type="Proteomes" id="UP000429229">
    <property type="component" value="Unassembled WGS sequence"/>
</dbReference>
<feature type="transmembrane region" description="Helical" evidence="13">
    <location>
        <begin position="183"/>
        <end position="204"/>
    </location>
</feature>
<evidence type="ECO:0000256" key="12">
    <source>
        <dbReference type="SAM" id="Coils"/>
    </source>
</evidence>
<feature type="coiled-coil region" evidence="12">
    <location>
        <begin position="335"/>
        <end position="362"/>
    </location>
</feature>
<evidence type="ECO:0000313" key="18">
    <source>
        <dbReference type="Proteomes" id="UP000429229"/>
    </source>
</evidence>
<gene>
    <name evidence="17" type="ORF">GRI68_02770</name>
</gene>
<dbReference type="SMART" id="SM00304">
    <property type="entry name" value="HAMP"/>
    <property type="match status" value="2"/>
</dbReference>
<dbReference type="SUPFAM" id="SSF158472">
    <property type="entry name" value="HAMP domain-like"/>
    <property type="match status" value="1"/>
</dbReference>
<keyword evidence="12" id="KW-0175">Coiled coil</keyword>
<proteinExistence type="inferred from homology"/>
<keyword evidence="8 13" id="KW-0472">Membrane</keyword>
<feature type="signal peptide" evidence="14">
    <location>
        <begin position="1"/>
        <end position="22"/>
    </location>
</feature>
<sequence>MTLKHKLFACLAILSAALLALAGAFYHTVRTNETALSTILVDRVQPLQNLKTVSDTYAVLIVDNAVKATNGNVGYGEAADNMREGTAAIEEAWKAYRATSIDGEEERLSRQAEAQMSTADAAILRLEGILDSGNTAALERFVQRELFQTIDPLSDTITELSEMQIDIASSVTEEALQDNATSLTVVVVLAILAVIAIAVSIFIVTRKVVRPITNLSSVVRDLAKSGDGELPHLEQKDEIGDMARAIDAFLNAVLEKERAAAAITAREQKMVTDTLAEGLSALADGDLMVEVTADYPPAYASLKTNYNDAVQSLRTLIESVASGTDSIRTSSSEIAQSSESLARRTEANAASLEQTSAALTQMNDRISRGATAAKDTAQSANEANGIVHDGRSLAEQAMQAMGRVQESAEGIDTVIEGLDKIAFQTRVLAMNAAVEAGRAGEAGRGFAVVADLVSALAMRAEEEAGSAREQLTTTQEEVGNAVGSVKRVDAALEQISASVGNVNELLDTMAADNQAQASAISEIVTAVSDMDNSTQQNAAMVEETSAASRQLASEVTELADQAGNFRTQAGATAARSLEQEATPALMH</sequence>
<dbReference type="Pfam" id="PF02203">
    <property type="entry name" value="TarH"/>
    <property type="match status" value="1"/>
</dbReference>
<feature type="chain" id="PRO_5026166649" evidence="14">
    <location>
        <begin position="23"/>
        <end position="587"/>
    </location>
</feature>
<evidence type="ECO:0000259" key="15">
    <source>
        <dbReference type="PROSITE" id="PS50111"/>
    </source>
</evidence>
<organism evidence="17 18">
    <name type="scientific">Alteriqipengyuania halimionae</name>
    <dbReference type="NCBI Taxonomy" id="1926630"/>
    <lineage>
        <taxon>Bacteria</taxon>
        <taxon>Pseudomonadati</taxon>
        <taxon>Pseudomonadota</taxon>
        <taxon>Alphaproteobacteria</taxon>
        <taxon>Sphingomonadales</taxon>
        <taxon>Erythrobacteraceae</taxon>
        <taxon>Alteriqipengyuania</taxon>
    </lineage>
</organism>
<dbReference type="Gene3D" id="1.10.287.950">
    <property type="entry name" value="Methyl-accepting chemotaxis protein"/>
    <property type="match status" value="1"/>
</dbReference>
<dbReference type="PRINTS" id="PR00260">
    <property type="entry name" value="CHEMTRNSDUCR"/>
</dbReference>
<dbReference type="InterPro" id="IPR003122">
    <property type="entry name" value="Tar_rcpt_lig-bd"/>
</dbReference>
<feature type="domain" description="HAMP" evidence="16">
    <location>
        <begin position="206"/>
        <end position="258"/>
    </location>
</feature>
<comment type="subcellular location">
    <subcellularLocation>
        <location evidence="1">Cell inner membrane</location>
        <topology evidence="1">Multi-pass membrane protein</topology>
    </subcellularLocation>
</comment>
<evidence type="ECO:0000256" key="2">
    <source>
        <dbReference type="ARBA" id="ARBA00022475"/>
    </source>
</evidence>
<keyword evidence="7 13" id="KW-1133">Transmembrane helix</keyword>
<dbReference type="InterPro" id="IPR004090">
    <property type="entry name" value="Chemotax_Me-accpt_rcpt"/>
</dbReference>
<evidence type="ECO:0000256" key="13">
    <source>
        <dbReference type="SAM" id="Phobius"/>
    </source>
</evidence>
<evidence type="ECO:0000256" key="5">
    <source>
        <dbReference type="ARBA" id="ARBA00022519"/>
    </source>
</evidence>
<feature type="domain" description="HAMP" evidence="16">
    <location>
        <begin position="266"/>
        <end position="318"/>
    </location>
</feature>
<accession>A0A6I4U3P7</accession>
<evidence type="ECO:0000256" key="11">
    <source>
        <dbReference type="PROSITE-ProRule" id="PRU00284"/>
    </source>
</evidence>
<dbReference type="GO" id="GO:0005886">
    <property type="term" value="C:plasma membrane"/>
    <property type="evidence" value="ECO:0007669"/>
    <property type="project" value="UniProtKB-SubCell"/>
</dbReference>
<evidence type="ECO:0000256" key="1">
    <source>
        <dbReference type="ARBA" id="ARBA00004429"/>
    </source>
</evidence>
<evidence type="ECO:0000256" key="8">
    <source>
        <dbReference type="ARBA" id="ARBA00023136"/>
    </source>
</evidence>
<evidence type="ECO:0000256" key="3">
    <source>
        <dbReference type="ARBA" id="ARBA00022481"/>
    </source>
</evidence>
<evidence type="ECO:0000256" key="4">
    <source>
        <dbReference type="ARBA" id="ARBA00022500"/>
    </source>
</evidence>
<dbReference type="AlphaFoldDB" id="A0A6I4U3P7"/>
<evidence type="ECO:0000256" key="14">
    <source>
        <dbReference type="SAM" id="SignalP"/>
    </source>
</evidence>
<keyword evidence="18" id="KW-1185">Reference proteome</keyword>
<dbReference type="PANTHER" id="PTHR43531">
    <property type="entry name" value="PROTEIN ICFG"/>
    <property type="match status" value="1"/>
</dbReference>
<evidence type="ECO:0000259" key="16">
    <source>
        <dbReference type="PROSITE" id="PS50885"/>
    </source>
</evidence>
<dbReference type="InterPro" id="IPR003660">
    <property type="entry name" value="HAMP_dom"/>
</dbReference>
<dbReference type="InterPro" id="IPR051310">
    <property type="entry name" value="MCP_chemotaxis"/>
</dbReference>
<evidence type="ECO:0000256" key="6">
    <source>
        <dbReference type="ARBA" id="ARBA00022692"/>
    </source>
</evidence>
<dbReference type="GO" id="GO:0006935">
    <property type="term" value="P:chemotaxis"/>
    <property type="evidence" value="ECO:0007669"/>
    <property type="project" value="UniProtKB-KW"/>
</dbReference>
<keyword evidence="2" id="KW-1003">Cell membrane</keyword>
<dbReference type="GO" id="GO:0007165">
    <property type="term" value="P:signal transduction"/>
    <property type="evidence" value="ECO:0007669"/>
    <property type="project" value="UniProtKB-KW"/>
</dbReference>
<evidence type="ECO:0000256" key="9">
    <source>
        <dbReference type="ARBA" id="ARBA00023224"/>
    </source>
</evidence>
<keyword evidence="9 11" id="KW-0807">Transducer</keyword>
<keyword evidence="5" id="KW-0997">Cell inner membrane</keyword>
<dbReference type="InterPro" id="IPR004089">
    <property type="entry name" value="MCPsignal_dom"/>
</dbReference>
<comment type="caution">
    <text evidence="17">The sequence shown here is derived from an EMBL/GenBank/DDBJ whole genome shotgun (WGS) entry which is preliminary data.</text>
</comment>
<protein>
    <submittedName>
        <fullName evidence="17">HAMP domain-containing protein</fullName>
    </submittedName>
</protein>
<dbReference type="Pfam" id="PF00672">
    <property type="entry name" value="HAMP"/>
    <property type="match status" value="1"/>
</dbReference>
<dbReference type="SUPFAM" id="SSF58104">
    <property type="entry name" value="Methyl-accepting chemotaxis protein (MCP) signaling domain"/>
    <property type="match status" value="1"/>
</dbReference>
<evidence type="ECO:0000313" key="17">
    <source>
        <dbReference type="EMBL" id="MXP09102.1"/>
    </source>
</evidence>
<dbReference type="PROSITE" id="PS50111">
    <property type="entry name" value="CHEMOTAXIS_TRANSDUC_2"/>
    <property type="match status" value="1"/>
</dbReference>
<evidence type="ECO:0000256" key="7">
    <source>
        <dbReference type="ARBA" id="ARBA00022989"/>
    </source>
</evidence>
<dbReference type="SMART" id="SM00283">
    <property type="entry name" value="MA"/>
    <property type="match status" value="1"/>
</dbReference>
<keyword evidence="14" id="KW-0732">Signal</keyword>
<evidence type="ECO:0000256" key="10">
    <source>
        <dbReference type="ARBA" id="ARBA00029447"/>
    </source>
</evidence>
<dbReference type="Gene3D" id="6.10.340.10">
    <property type="match status" value="1"/>
</dbReference>
<dbReference type="RefSeq" id="WP_160615676.1">
    <property type="nucleotide sequence ID" value="NZ_WTYR01000001.1"/>
</dbReference>
<dbReference type="PROSITE" id="PS50885">
    <property type="entry name" value="HAMP"/>
    <property type="match status" value="2"/>
</dbReference>
<comment type="similarity">
    <text evidence="10">Belongs to the methyl-accepting chemotaxis (MCP) protein family.</text>
</comment>
<dbReference type="Pfam" id="PF00015">
    <property type="entry name" value="MCPsignal"/>
    <property type="match status" value="1"/>
</dbReference>
<keyword evidence="4" id="KW-0145">Chemotaxis</keyword>
<keyword evidence="6 13" id="KW-0812">Transmembrane</keyword>
<name>A0A6I4U3P7_9SPHN</name>